<evidence type="ECO:0000259" key="4">
    <source>
        <dbReference type="PROSITE" id="PS51127"/>
    </source>
</evidence>
<reference evidence="6" key="1">
    <citation type="submission" date="2015-03" db="EMBL/GenBank/DDBJ databases">
        <authorList>
            <person name="Urmite Genomes"/>
        </authorList>
    </citation>
    <scope>NUCLEOTIDE SEQUENCE [LARGE SCALE GENOMIC DNA]</scope>
    <source>
        <strain evidence="6">Arc-Hr</strain>
    </source>
</reference>
<gene>
    <name evidence="5" type="ORF">BN996_03740</name>
</gene>
<sequence length="888" mass="94459">MDFRGDERAVTVQIGAVLLFGIIIISMSMYQATVVPNQNEQVEFLHNQEVHDQFESLRGAIIESSSETTARPSTVSLGTRYPSRTLFVNPGPVSGTLQTRELGSLTLTNVETGEAETSDYVNGGLTYETKSLEYRPNYNVLQSPPTTVYENTVAYNRFETGYSGTLNDKQSLISGRTISLVVLQGNYSENGVGSATVDAQAVSPATRTVSVRGNASGNVTISVPTELSVDEWRDLLAEGNDDYVHSVDRSGDSVVIEMQGEEGGEPVTYDLRVGAVGVGSGVDDPPAHYLTVVDGASPRSIGSGDTETLTFEVRDQYNNPVSGVSVNFSASGSSASIDPERPTTDSEGRIRVTVTGDSAGTAEVLGSFDDATFNPSTRQDAGVEITVSSGEATESGVAGLLYENDAVARDGDDDDFFSTPGGVEFSLRNVGSDSVELLNVVINPHDDSIDGLSDRVDGGNDDPGETELYVESPSGDALVDYQITRNEYVDVPEDGLAIDIDESGDIGGSNPVVGSGESARFYVYEFYDGDTNVDMTGEWLSVRVTYRLPSGLVDAKTFSFEANAQPEGGVNAPPTPRTTGPYSVPEGESIQLDGSGSSDSDGSITSYSWSITDDPTGQASLSNPSSAQPTFNAPDSVSGDTDVTVELTVTDDDGETSTRTTTVTVTDSTPSPQPSISMRVDDLTDIRTNNPDFVVSYDIGETNASFERVEVEMDSTQGSAFDSEQQTAARGSVRLQPGYGAEQTFEVTVDVIYDGPNGEYVESSQTVTDVADARNRNENADLSLGSSASINSLNIEDQTNTGQNEVRYRADYAVSTGDFSRVELVALNLNGNGATDTTQRTDRNRNNVEIIRSDGAQTDYRVGILVYDNTGAVVDIQTVDDVADGTDP</sequence>
<dbReference type="Pfam" id="PF02369">
    <property type="entry name" value="Big_1"/>
    <property type="match status" value="1"/>
</dbReference>
<organism evidence="5 6">
    <name type="scientific">Haloferax massiliensis</name>
    <dbReference type="NCBI Taxonomy" id="1476858"/>
    <lineage>
        <taxon>Archaea</taxon>
        <taxon>Methanobacteriati</taxon>
        <taxon>Methanobacteriota</taxon>
        <taxon>Stenosarchaea group</taxon>
        <taxon>Halobacteria</taxon>
        <taxon>Halobacteriales</taxon>
        <taxon>Haloferacaceae</taxon>
        <taxon>Haloferax</taxon>
    </lineage>
</organism>
<dbReference type="OrthoDB" id="121941at2157"/>
<dbReference type="SMART" id="SM00089">
    <property type="entry name" value="PKD"/>
    <property type="match status" value="1"/>
</dbReference>
<feature type="transmembrane region" description="Helical" evidence="3">
    <location>
        <begin position="12"/>
        <end position="30"/>
    </location>
</feature>
<evidence type="ECO:0000256" key="3">
    <source>
        <dbReference type="SAM" id="Phobius"/>
    </source>
</evidence>
<dbReference type="SUPFAM" id="SSF49299">
    <property type="entry name" value="PKD domain"/>
    <property type="match status" value="1"/>
</dbReference>
<dbReference type="SUPFAM" id="SSF49373">
    <property type="entry name" value="Invasin/intimin cell-adhesion fragments"/>
    <property type="match status" value="1"/>
</dbReference>
<dbReference type="SMART" id="SM00634">
    <property type="entry name" value="BID_1"/>
    <property type="match status" value="1"/>
</dbReference>
<feature type="region of interest" description="Disordered" evidence="2">
    <location>
        <begin position="564"/>
        <end position="640"/>
    </location>
</feature>
<dbReference type="InterPro" id="IPR035986">
    <property type="entry name" value="PKD_dom_sf"/>
</dbReference>
<feature type="compositionally biased region" description="Low complexity" evidence="2">
    <location>
        <begin position="589"/>
        <end position="611"/>
    </location>
</feature>
<evidence type="ECO:0000256" key="1">
    <source>
        <dbReference type="ARBA" id="ARBA00010116"/>
    </source>
</evidence>
<keyword evidence="3" id="KW-1133">Transmembrane helix</keyword>
<keyword evidence="3" id="KW-0472">Membrane</keyword>
<proteinExistence type="inferred from homology"/>
<feature type="domain" description="Big-1" evidence="4">
    <location>
        <begin position="291"/>
        <end position="386"/>
    </location>
</feature>
<keyword evidence="6" id="KW-1185">Reference proteome</keyword>
<evidence type="ECO:0000313" key="5">
    <source>
        <dbReference type="EMBL" id="CQR53682.1"/>
    </source>
</evidence>
<feature type="compositionally biased region" description="Polar residues" evidence="2">
    <location>
        <begin position="613"/>
        <end position="635"/>
    </location>
</feature>
<feature type="compositionally biased region" description="Low complexity" evidence="2">
    <location>
        <begin position="657"/>
        <end position="669"/>
    </location>
</feature>
<dbReference type="Proteomes" id="UP000198902">
    <property type="component" value="Unassembled WGS sequence"/>
</dbReference>
<dbReference type="InterPro" id="IPR003344">
    <property type="entry name" value="Big_1_dom"/>
</dbReference>
<dbReference type="InterPro" id="IPR013783">
    <property type="entry name" value="Ig-like_fold"/>
</dbReference>
<dbReference type="InterPro" id="IPR022409">
    <property type="entry name" value="PKD/Chitinase_dom"/>
</dbReference>
<dbReference type="InterPro" id="IPR008964">
    <property type="entry name" value="Invasin/intimin_cell_adhesion"/>
</dbReference>
<dbReference type="Pfam" id="PF22352">
    <property type="entry name" value="K319L-like_PKD"/>
    <property type="match status" value="1"/>
</dbReference>
<evidence type="ECO:0000313" key="6">
    <source>
        <dbReference type="Proteomes" id="UP000198902"/>
    </source>
</evidence>
<dbReference type="AlphaFoldDB" id="A0A0D6JWI6"/>
<dbReference type="RefSeq" id="WP_089781533.1">
    <property type="nucleotide sequence ID" value="NZ_CABLRR010000006.1"/>
</dbReference>
<accession>A0A0D6JWI6</accession>
<feature type="region of interest" description="Disordered" evidence="2">
    <location>
        <begin position="653"/>
        <end position="676"/>
    </location>
</feature>
<name>A0A0D6JWI6_9EURY</name>
<evidence type="ECO:0000256" key="2">
    <source>
        <dbReference type="SAM" id="MobiDB-lite"/>
    </source>
</evidence>
<protein>
    <submittedName>
        <fullName evidence="5">Bacterial Ig-like domain (Group 1)</fullName>
    </submittedName>
</protein>
<comment type="similarity">
    <text evidence="1">Belongs to the intimin/invasin family.</text>
</comment>
<dbReference type="PROSITE" id="PS51127">
    <property type="entry name" value="BIG1"/>
    <property type="match status" value="1"/>
</dbReference>
<dbReference type="EMBL" id="CSTE01000006">
    <property type="protein sequence ID" value="CQR53682.1"/>
    <property type="molecule type" value="Genomic_DNA"/>
</dbReference>
<keyword evidence="3" id="KW-0812">Transmembrane</keyword>
<dbReference type="Gene3D" id="2.60.40.10">
    <property type="entry name" value="Immunoglobulins"/>
    <property type="match status" value="2"/>
</dbReference>